<evidence type="ECO:0000313" key="2">
    <source>
        <dbReference type="Proteomes" id="UP000277214"/>
    </source>
</evidence>
<protein>
    <submittedName>
        <fullName evidence="1">Uncharacterized protein</fullName>
    </submittedName>
</protein>
<proteinExistence type="predicted"/>
<accession>A0A3S4JGY0</accession>
<dbReference type="EMBL" id="LR134149">
    <property type="protein sequence ID" value="VEA43665.1"/>
    <property type="molecule type" value="Genomic_DNA"/>
</dbReference>
<reference evidence="1 2" key="1">
    <citation type="submission" date="2018-12" db="EMBL/GenBank/DDBJ databases">
        <authorList>
            <consortium name="Pathogen Informatics"/>
        </authorList>
    </citation>
    <scope>NUCLEOTIDE SEQUENCE [LARGE SCALE GENOMIC DNA]</scope>
    <source>
        <strain evidence="1 2">NCTC8272</strain>
    </source>
</reference>
<gene>
    <name evidence="1" type="ORF">NCTC8272_05069</name>
</gene>
<name>A0A3S4JGY0_SALET</name>
<dbReference type="Proteomes" id="UP000277214">
    <property type="component" value="Chromosome 1"/>
</dbReference>
<evidence type="ECO:0000313" key="1">
    <source>
        <dbReference type="EMBL" id="VEA43665.1"/>
    </source>
</evidence>
<sequence>MLVDILIKLRQAFTFNFQDLFACLLKVKPRLQR</sequence>
<organism evidence="1 2">
    <name type="scientific">Salmonella enterica I</name>
    <dbReference type="NCBI Taxonomy" id="59201"/>
    <lineage>
        <taxon>Bacteria</taxon>
        <taxon>Pseudomonadati</taxon>
        <taxon>Pseudomonadota</taxon>
        <taxon>Gammaproteobacteria</taxon>
        <taxon>Enterobacterales</taxon>
        <taxon>Enterobacteriaceae</taxon>
        <taxon>Salmonella</taxon>
    </lineage>
</organism>
<dbReference type="AlphaFoldDB" id="A0A3S4JGY0"/>